<dbReference type="Gene3D" id="3.30.450.20">
    <property type="entry name" value="PAS domain"/>
    <property type="match status" value="1"/>
</dbReference>
<dbReference type="InterPro" id="IPR035965">
    <property type="entry name" value="PAS-like_dom_sf"/>
</dbReference>
<dbReference type="SMART" id="SM00387">
    <property type="entry name" value="HATPase_c"/>
    <property type="match status" value="1"/>
</dbReference>
<dbReference type="InterPro" id="IPR004358">
    <property type="entry name" value="Sig_transdc_His_kin-like_C"/>
</dbReference>
<dbReference type="EMBL" id="WKJJ01000003">
    <property type="protein sequence ID" value="MRV71160.1"/>
    <property type="molecule type" value="Genomic_DNA"/>
</dbReference>
<evidence type="ECO:0000313" key="14">
    <source>
        <dbReference type="EMBL" id="MRV71160.1"/>
    </source>
</evidence>
<feature type="domain" description="PAS" evidence="13">
    <location>
        <begin position="77"/>
        <end position="113"/>
    </location>
</feature>
<dbReference type="PROSITE" id="PS50112">
    <property type="entry name" value="PAS"/>
    <property type="match status" value="1"/>
</dbReference>
<gene>
    <name evidence="14" type="ORF">GJ700_05435</name>
</gene>
<dbReference type="Pfam" id="PF13188">
    <property type="entry name" value="PAS_8"/>
    <property type="match status" value="1"/>
</dbReference>
<evidence type="ECO:0000256" key="3">
    <source>
        <dbReference type="ARBA" id="ARBA00012438"/>
    </source>
</evidence>
<keyword evidence="8" id="KW-0067">ATP-binding</keyword>
<evidence type="ECO:0000256" key="11">
    <source>
        <dbReference type="ARBA" id="ARBA00023136"/>
    </source>
</evidence>
<name>A0A7X2LQB4_9BURK</name>
<evidence type="ECO:0000256" key="2">
    <source>
        <dbReference type="ARBA" id="ARBA00004141"/>
    </source>
</evidence>
<keyword evidence="5" id="KW-0812">Transmembrane</keyword>
<keyword evidence="6" id="KW-0547">Nucleotide-binding</keyword>
<keyword evidence="11" id="KW-0472">Membrane</keyword>
<keyword evidence="4" id="KW-0808">Transferase</keyword>
<dbReference type="Gene3D" id="3.30.565.10">
    <property type="entry name" value="Histidine kinase-like ATPase, C-terminal domain"/>
    <property type="match status" value="1"/>
</dbReference>
<organism evidence="14 15">
    <name type="scientific">Pseudoduganella rivuli</name>
    <dbReference type="NCBI Taxonomy" id="2666085"/>
    <lineage>
        <taxon>Bacteria</taxon>
        <taxon>Pseudomonadati</taxon>
        <taxon>Pseudomonadota</taxon>
        <taxon>Betaproteobacteria</taxon>
        <taxon>Burkholderiales</taxon>
        <taxon>Oxalobacteraceae</taxon>
        <taxon>Telluria group</taxon>
        <taxon>Pseudoduganella</taxon>
    </lineage>
</organism>
<feature type="domain" description="Histidine kinase" evidence="12">
    <location>
        <begin position="204"/>
        <end position="423"/>
    </location>
</feature>
<protein>
    <recommendedName>
        <fullName evidence="3">histidine kinase</fullName>
        <ecNumber evidence="3">2.7.13.3</ecNumber>
    </recommendedName>
</protein>
<dbReference type="EC" id="2.7.13.3" evidence="3"/>
<dbReference type="PANTHER" id="PTHR42878:SF7">
    <property type="entry name" value="SENSOR HISTIDINE KINASE GLRK"/>
    <property type="match status" value="1"/>
</dbReference>
<evidence type="ECO:0000256" key="9">
    <source>
        <dbReference type="ARBA" id="ARBA00022989"/>
    </source>
</evidence>
<dbReference type="InterPro" id="IPR050351">
    <property type="entry name" value="BphY/WalK/GraS-like"/>
</dbReference>
<dbReference type="InterPro" id="IPR005467">
    <property type="entry name" value="His_kinase_dom"/>
</dbReference>
<proteinExistence type="predicted"/>
<evidence type="ECO:0000256" key="8">
    <source>
        <dbReference type="ARBA" id="ARBA00022840"/>
    </source>
</evidence>
<dbReference type="InterPro" id="IPR000014">
    <property type="entry name" value="PAS"/>
</dbReference>
<evidence type="ECO:0000259" key="13">
    <source>
        <dbReference type="PROSITE" id="PS50112"/>
    </source>
</evidence>
<evidence type="ECO:0000256" key="7">
    <source>
        <dbReference type="ARBA" id="ARBA00022777"/>
    </source>
</evidence>
<dbReference type="Pfam" id="PF02518">
    <property type="entry name" value="HATPase_c"/>
    <property type="match status" value="1"/>
</dbReference>
<comment type="subcellular location">
    <subcellularLocation>
        <location evidence="2">Membrane</location>
        <topology evidence="2">Multi-pass membrane protein</topology>
    </subcellularLocation>
</comment>
<evidence type="ECO:0000256" key="10">
    <source>
        <dbReference type="ARBA" id="ARBA00023012"/>
    </source>
</evidence>
<keyword evidence="9" id="KW-1133">Transmembrane helix</keyword>
<dbReference type="GO" id="GO:0007234">
    <property type="term" value="P:osmosensory signaling via phosphorelay pathway"/>
    <property type="evidence" value="ECO:0007669"/>
    <property type="project" value="TreeGrafter"/>
</dbReference>
<dbReference type="GO" id="GO:0016020">
    <property type="term" value="C:membrane"/>
    <property type="evidence" value="ECO:0007669"/>
    <property type="project" value="UniProtKB-SubCell"/>
</dbReference>
<evidence type="ECO:0000256" key="6">
    <source>
        <dbReference type="ARBA" id="ARBA00022741"/>
    </source>
</evidence>
<evidence type="ECO:0000313" key="15">
    <source>
        <dbReference type="Proteomes" id="UP000446768"/>
    </source>
</evidence>
<dbReference type="GO" id="GO:0030295">
    <property type="term" value="F:protein kinase activator activity"/>
    <property type="evidence" value="ECO:0007669"/>
    <property type="project" value="TreeGrafter"/>
</dbReference>
<dbReference type="AlphaFoldDB" id="A0A7X2LQB4"/>
<accession>A0A7X2LQB4</accession>
<dbReference type="Proteomes" id="UP000446768">
    <property type="component" value="Unassembled WGS sequence"/>
</dbReference>
<keyword evidence="15" id="KW-1185">Reference proteome</keyword>
<dbReference type="SUPFAM" id="SSF55874">
    <property type="entry name" value="ATPase domain of HSP90 chaperone/DNA topoisomerase II/histidine kinase"/>
    <property type="match status" value="1"/>
</dbReference>
<evidence type="ECO:0000256" key="1">
    <source>
        <dbReference type="ARBA" id="ARBA00000085"/>
    </source>
</evidence>
<evidence type="ECO:0000256" key="4">
    <source>
        <dbReference type="ARBA" id="ARBA00022679"/>
    </source>
</evidence>
<dbReference type="InterPro" id="IPR003594">
    <property type="entry name" value="HATPase_dom"/>
</dbReference>
<sequence>MEAALLASTVYGYRLLARALEPLGYTRLFHGLLHDGEYAARLRAPGARSQPELEQLVQLFNAMLTRLYEERLKLGEQHGLLDRLLEATPSAVIVFDFDGRISVLNAAASALLGVADPVGKPLRHWLDGGLPASAAPRCASLLEQLDRLAPDSGALLSDSDGRRYRGQRGHFHDRGFQRQFLLVDELTAELADSEHATYDKLIRVLGHEVNNTVAATASVLDSLLYYRDQLADSDADDFGTAIVAVKRRNVQLGEFIERFTRVVKMPAPELRPADMGALVDGIVALYREPCRSRGITLAWGRRDAVPPLQLDSQLMEQALLNVVKNAMEAVETTMREQAVSGGTIALSLQAEEGGVRLSITDSGRRLSGVPASQLFTPFFSTKKGGQGIGLLFVREVLNRHGYSHRLAADAQGDTCFEIWLTAP</sequence>
<dbReference type="GO" id="GO:0000156">
    <property type="term" value="F:phosphorelay response regulator activity"/>
    <property type="evidence" value="ECO:0007669"/>
    <property type="project" value="TreeGrafter"/>
</dbReference>
<dbReference type="GO" id="GO:0004673">
    <property type="term" value="F:protein histidine kinase activity"/>
    <property type="evidence" value="ECO:0007669"/>
    <property type="project" value="UniProtKB-EC"/>
</dbReference>
<dbReference type="PANTHER" id="PTHR42878">
    <property type="entry name" value="TWO-COMPONENT HISTIDINE KINASE"/>
    <property type="match status" value="1"/>
</dbReference>
<reference evidence="14 15" key="1">
    <citation type="submission" date="2019-11" db="EMBL/GenBank/DDBJ databases">
        <title>Novel species isolated from a subtropical stream in China.</title>
        <authorList>
            <person name="Lu H."/>
        </authorList>
    </citation>
    <scope>NUCLEOTIDE SEQUENCE [LARGE SCALE GENOMIC DNA]</scope>
    <source>
        <strain evidence="14 15">FT92W</strain>
    </source>
</reference>
<dbReference type="SUPFAM" id="SSF55785">
    <property type="entry name" value="PYP-like sensor domain (PAS domain)"/>
    <property type="match status" value="1"/>
</dbReference>
<keyword evidence="10" id="KW-0902">Two-component regulatory system</keyword>
<dbReference type="PROSITE" id="PS50109">
    <property type="entry name" value="HIS_KIN"/>
    <property type="match status" value="1"/>
</dbReference>
<comment type="caution">
    <text evidence="14">The sequence shown here is derived from an EMBL/GenBank/DDBJ whole genome shotgun (WGS) entry which is preliminary data.</text>
</comment>
<dbReference type="PRINTS" id="PR00344">
    <property type="entry name" value="BCTRLSENSOR"/>
</dbReference>
<evidence type="ECO:0000256" key="5">
    <source>
        <dbReference type="ARBA" id="ARBA00022692"/>
    </source>
</evidence>
<evidence type="ECO:0000259" key="12">
    <source>
        <dbReference type="PROSITE" id="PS50109"/>
    </source>
</evidence>
<dbReference type="SMART" id="SM00091">
    <property type="entry name" value="PAS"/>
    <property type="match status" value="1"/>
</dbReference>
<dbReference type="GO" id="GO:0005524">
    <property type="term" value="F:ATP binding"/>
    <property type="evidence" value="ECO:0007669"/>
    <property type="project" value="UniProtKB-KW"/>
</dbReference>
<dbReference type="InterPro" id="IPR036890">
    <property type="entry name" value="HATPase_C_sf"/>
</dbReference>
<comment type="catalytic activity">
    <reaction evidence="1">
        <text>ATP + protein L-histidine = ADP + protein N-phospho-L-histidine.</text>
        <dbReference type="EC" id="2.7.13.3"/>
    </reaction>
</comment>
<keyword evidence="7 14" id="KW-0418">Kinase</keyword>